<dbReference type="PANTHER" id="PTHR43767:SF1">
    <property type="entry name" value="NONRIBOSOMAL PEPTIDE SYNTHASE PES1 (EUROFUNG)-RELATED"/>
    <property type="match status" value="1"/>
</dbReference>
<dbReference type="InterPro" id="IPR050237">
    <property type="entry name" value="ATP-dep_AMP-bd_enzyme"/>
</dbReference>
<dbReference type="OrthoDB" id="9803968at2"/>
<protein>
    <submittedName>
        <fullName evidence="8">O-succinylbenzoate--CoA ligase</fullName>
        <ecNumber evidence="8">6.2.1.26</ecNumber>
    </submittedName>
</protein>
<dbReference type="InterPro" id="IPR025110">
    <property type="entry name" value="AMP-bd_C"/>
</dbReference>
<dbReference type="Gene3D" id="3.30.300.30">
    <property type="match status" value="1"/>
</dbReference>
<dbReference type="CDD" id="cd17631">
    <property type="entry name" value="FACL_FadD13-like"/>
    <property type="match status" value="1"/>
</dbReference>
<gene>
    <name evidence="8" type="primary">menE</name>
    <name evidence="8" type="ORF">EDL96_10530</name>
</gene>
<evidence type="ECO:0000256" key="4">
    <source>
        <dbReference type="ARBA" id="ARBA00022741"/>
    </source>
</evidence>
<evidence type="ECO:0000256" key="2">
    <source>
        <dbReference type="ARBA" id="ARBA00022428"/>
    </source>
</evidence>
<dbReference type="AlphaFoldDB" id="A0A3N3ZNF2"/>
<dbReference type="Pfam" id="PF00501">
    <property type="entry name" value="AMP-binding"/>
    <property type="match status" value="1"/>
</dbReference>
<dbReference type="EC" id="6.2.1.26" evidence="8"/>
<keyword evidence="5" id="KW-0067">ATP-binding</keyword>
<evidence type="ECO:0000259" key="7">
    <source>
        <dbReference type="Pfam" id="PF13193"/>
    </source>
</evidence>
<comment type="similarity">
    <text evidence="1">Belongs to the ATP-dependent AMP-binding enzyme family.</text>
</comment>
<dbReference type="NCBIfam" id="TIGR01923">
    <property type="entry name" value="menE"/>
    <property type="match status" value="1"/>
</dbReference>
<feature type="domain" description="AMP-binding enzyme C-terminal" evidence="7">
    <location>
        <begin position="418"/>
        <end position="494"/>
    </location>
</feature>
<feature type="domain" description="AMP-dependent synthetase/ligase" evidence="6">
    <location>
        <begin position="11"/>
        <end position="369"/>
    </location>
</feature>
<dbReference type="GO" id="GO:0005524">
    <property type="term" value="F:ATP binding"/>
    <property type="evidence" value="ECO:0007669"/>
    <property type="project" value="UniProtKB-KW"/>
</dbReference>
<reference evidence="8 9" key="1">
    <citation type="submission" date="2018-10" db="EMBL/GenBank/DDBJ databases">
        <title>Kocuria sp. M5W7-7, whole genome shotgun sequence.</title>
        <authorList>
            <person name="Tuo L."/>
        </authorList>
    </citation>
    <scope>NUCLEOTIDE SEQUENCE [LARGE SCALE GENOMIC DNA]</scope>
    <source>
        <strain evidence="8 9">M5W7-7</strain>
    </source>
</reference>
<evidence type="ECO:0000313" key="9">
    <source>
        <dbReference type="Proteomes" id="UP000270616"/>
    </source>
</evidence>
<sequence length="505" mass="54902">MRNTGIGSWLDRRLERSGSKTAVIDGENTLTYVQLRDQAARIASALDAAGVRQGDRVALLGENSAEFVTALFGTEMLGAVFVPLNTRLAPAEIAFQLEDSEAKVLIHDVALTQLAAAAVANLGTDLPRWTTQPNQDGTPSLGELTAEVQPWAEDREIGLDDLAVILYTSGTTGQPKGACLTHGNFTWNAYNVLVDFDVASTDVSLQISPMFHVASLGMGVLPVLLKGATLVVESKFIPGRALELIEQHGITWLAGVPTTYQMLTEDPAWETTDISTVTKMTCGGSAVPMRVIEAYEERGLHFTNCYGMTETSPGVTTLPADRSREKAGSSGISQFWTDFRIVDPMGETAPSGEPGEILVAGPNVIKEYWKRPDAVTSWEDGWFRTGDMGYTDDDGFLYISDRIKDMIISGGENVYPAEVEAAILRMPSIQSVAVVGVPHQKWGEVPHAVVVLRDGAQPITDQDLQDHLADKLARYKVPKTLTIVEELPRTASGKIRKNLLRERFS</sequence>
<keyword evidence="9" id="KW-1185">Reference proteome</keyword>
<dbReference type="InterPro" id="IPR000873">
    <property type="entry name" value="AMP-dep_synth/lig_dom"/>
</dbReference>
<dbReference type="InterPro" id="IPR020845">
    <property type="entry name" value="AMP-binding_CS"/>
</dbReference>
<dbReference type="GO" id="GO:0009234">
    <property type="term" value="P:menaquinone biosynthetic process"/>
    <property type="evidence" value="ECO:0007669"/>
    <property type="project" value="UniProtKB-KW"/>
</dbReference>
<dbReference type="Gene3D" id="3.40.50.12780">
    <property type="entry name" value="N-terminal domain of ligase-like"/>
    <property type="match status" value="1"/>
</dbReference>
<organism evidence="8 9">
    <name type="scientific">Kocuria soli</name>
    <dbReference type="NCBI Taxonomy" id="2485125"/>
    <lineage>
        <taxon>Bacteria</taxon>
        <taxon>Bacillati</taxon>
        <taxon>Actinomycetota</taxon>
        <taxon>Actinomycetes</taxon>
        <taxon>Micrococcales</taxon>
        <taxon>Micrococcaceae</taxon>
        <taxon>Kocuria</taxon>
    </lineage>
</organism>
<dbReference type="NCBIfam" id="NF004837">
    <property type="entry name" value="PRK06187.1"/>
    <property type="match status" value="1"/>
</dbReference>
<evidence type="ECO:0000256" key="1">
    <source>
        <dbReference type="ARBA" id="ARBA00006432"/>
    </source>
</evidence>
<accession>A0A3N3ZNF2</accession>
<comment type="caution">
    <text evidence="8">The sequence shown here is derived from an EMBL/GenBank/DDBJ whole genome shotgun (WGS) entry which is preliminary data.</text>
</comment>
<proteinExistence type="inferred from homology"/>
<dbReference type="PANTHER" id="PTHR43767">
    <property type="entry name" value="LONG-CHAIN-FATTY-ACID--COA LIGASE"/>
    <property type="match status" value="1"/>
</dbReference>
<dbReference type="InterPro" id="IPR042099">
    <property type="entry name" value="ANL_N_sf"/>
</dbReference>
<dbReference type="InterPro" id="IPR045851">
    <property type="entry name" value="AMP-bd_C_sf"/>
</dbReference>
<keyword evidence="2" id="KW-0474">Menaquinone biosynthesis</keyword>
<dbReference type="GO" id="GO:0008756">
    <property type="term" value="F:o-succinylbenzoate-CoA ligase activity"/>
    <property type="evidence" value="ECO:0007669"/>
    <property type="project" value="UniProtKB-EC"/>
</dbReference>
<evidence type="ECO:0000256" key="5">
    <source>
        <dbReference type="ARBA" id="ARBA00022840"/>
    </source>
</evidence>
<dbReference type="Pfam" id="PF13193">
    <property type="entry name" value="AMP-binding_C"/>
    <property type="match status" value="1"/>
</dbReference>
<keyword evidence="4" id="KW-0547">Nucleotide-binding</keyword>
<dbReference type="EMBL" id="RKMF01000013">
    <property type="protein sequence ID" value="ROZ62344.1"/>
    <property type="molecule type" value="Genomic_DNA"/>
</dbReference>
<evidence type="ECO:0000256" key="3">
    <source>
        <dbReference type="ARBA" id="ARBA00022598"/>
    </source>
</evidence>
<evidence type="ECO:0000259" key="6">
    <source>
        <dbReference type="Pfam" id="PF00501"/>
    </source>
</evidence>
<dbReference type="InterPro" id="IPR010192">
    <property type="entry name" value="MenE"/>
</dbReference>
<dbReference type="SUPFAM" id="SSF56801">
    <property type="entry name" value="Acetyl-CoA synthetase-like"/>
    <property type="match status" value="1"/>
</dbReference>
<dbReference type="Proteomes" id="UP000270616">
    <property type="component" value="Unassembled WGS sequence"/>
</dbReference>
<name>A0A3N3ZNF2_9MICC</name>
<dbReference type="RefSeq" id="WP_123825882.1">
    <property type="nucleotide sequence ID" value="NZ_RKMF01000013.1"/>
</dbReference>
<evidence type="ECO:0000313" key="8">
    <source>
        <dbReference type="EMBL" id="ROZ62344.1"/>
    </source>
</evidence>
<keyword evidence="3 8" id="KW-0436">Ligase</keyword>
<dbReference type="FunFam" id="3.30.300.30:FF:000008">
    <property type="entry name" value="2,3-dihydroxybenzoate-AMP ligase"/>
    <property type="match status" value="1"/>
</dbReference>
<dbReference type="PROSITE" id="PS00455">
    <property type="entry name" value="AMP_BINDING"/>
    <property type="match status" value="1"/>
</dbReference>